<dbReference type="InterPro" id="IPR036097">
    <property type="entry name" value="HisK_dim/P_sf"/>
</dbReference>
<dbReference type="Gene3D" id="6.10.340.10">
    <property type="match status" value="1"/>
</dbReference>
<dbReference type="FunFam" id="1.10.287.130:FF:000001">
    <property type="entry name" value="Two-component sensor histidine kinase"/>
    <property type="match status" value="1"/>
</dbReference>
<evidence type="ECO:0000313" key="18">
    <source>
        <dbReference type="Proteomes" id="UP000274033"/>
    </source>
</evidence>
<proteinExistence type="predicted"/>
<accession>A0A3N9UFZ4</accession>
<organism evidence="17 18">
    <name type="scientific">Lysinibacillus composti</name>
    <dbReference type="NCBI Taxonomy" id="720633"/>
    <lineage>
        <taxon>Bacteria</taxon>
        <taxon>Bacillati</taxon>
        <taxon>Bacillota</taxon>
        <taxon>Bacilli</taxon>
        <taxon>Bacillales</taxon>
        <taxon>Bacillaceae</taxon>
        <taxon>Lysinibacillus</taxon>
    </lineage>
</organism>
<dbReference type="CDD" id="cd00082">
    <property type="entry name" value="HisKA"/>
    <property type="match status" value="1"/>
</dbReference>
<dbReference type="GO" id="GO:0005886">
    <property type="term" value="C:plasma membrane"/>
    <property type="evidence" value="ECO:0007669"/>
    <property type="project" value="UniProtKB-SubCell"/>
</dbReference>
<dbReference type="CDD" id="cd06225">
    <property type="entry name" value="HAMP"/>
    <property type="match status" value="1"/>
</dbReference>
<dbReference type="InterPro" id="IPR004358">
    <property type="entry name" value="Sig_transdc_His_kin-like_C"/>
</dbReference>
<dbReference type="SMART" id="SM00388">
    <property type="entry name" value="HisKA"/>
    <property type="match status" value="1"/>
</dbReference>
<dbReference type="InterPro" id="IPR003661">
    <property type="entry name" value="HisK_dim/P_dom"/>
</dbReference>
<keyword evidence="9 17" id="KW-0418">Kinase</keyword>
<keyword evidence="6" id="KW-0808">Transferase</keyword>
<name>A0A3N9UFZ4_9BACI</name>
<dbReference type="Gene3D" id="3.30.565.10">
    <property type="entry name" value="Histidine kinase-like ATPase, C-terminal domain"/>
    <property type="match status" value="1"/>
</dbReference>
<keyword evidence="12" id="KW-0902">Two-component regulatory system</keyword>
<dbReference type="PROSITE" id="PS50109">
    <property type="entry name" value="HIS_KIN"/>
    <property type="match status" value="1"/>
</dbReference>
<evidence type="ECO:0000256" key="4">
    <source>
        <dbReference type="ARBA" id="ARBA00022475"/>
    </source>
</evidence>
<dbReference type="InterPro" id="IPR005467">
    <property type="entry name" value="His_kinase_dom"/>
</dbReference>
<feature type="domain" description="HAMP" evidence="16">
    <location>
        <begin position="176"/>
        <end position="230"/>
    </location>
</feature>
<evidence type="ECO:0000313" key="17">
    <source>
        <dbReference type="EMBL" id="RQW75099.1"/>
    </source>
</evidence>
<evidence type="ECO:0000256" key="11">
    <source>
        <dbReference type="ARBA" id="ARBA00022989"/>
    </source>
</evidence>
<keyword evidence="11 14" id="KW-1133">Transmembrane helix</keyword>
<dbReference type="Pfam" id="PF02518">
    <property type="entry name" value="HATPase_c"/>
    <property type="match status" value="1"/>
</dbReference>
<dbReference type="OrthoDB" id="9786919at2"/>
<dbReference type="RefSeq" id="WP_124763792.1">
    <property type="nucleotide sequence ID" value="NZ_JAFBDY010000004.1"/>
</dbReference>
<evidence type="ECO:0000256" key="1">
    <source>
        <dbReference type="ARBA" id="ARBA00000085"/>
    </source>
</evidence>
<dbReference type="PANTHER" id="PTHR45528:SF1">
    <property type="entry name" value="SENSOR HISTIDINE KINASE CPXA"/>
    <property type="match status" value="1"/>
</dbReference>
<evidence type="ECO:0000256" key="12">
    <source>
        <dbReference type="ARBA" id="ARBA00023012"/>
    </source>
</evidence>
<dbReference type="SUPFAM" id="SSF47384">
    <property type="entry name" value="Homodimeric domain of signal transducing histidine kinase"/>
    <property type="match status" value="1"/>
</dbReference>
<dbReference type="PANTHER" id="PTHR45528">
    <property type="entry name" value="SENSOR HISTIDINE KINASE CPXA"/>
    <property type="match status" value="1"/>
</dbReference>
<keyword evidence="8" id="KW-0547">Nucleotide-binding</keyword>
<sequence length="457" mass="51906">MKLKSKIHLFTTILMLLLLVVINFSVYVLFEKISMNTESEQLNARSEELLMTLQSLDLSIDSDQVLRAYMPSNGAIRVVNEQEKPITIVEAALSFDQFDVKNFTNKGTYSISKLNDIPVIMVEVPAIWIDGSIVKLQMLQRLDEVASNMELLKLTFVVVIILATIPILLSNMILSGIILRPIEQLSAAMKKSSTSGTYEKIEEANDGRDELAQIGRTFNGMMKTLESNYKKQQQFVSNASHELKTPLTVIESYAKLLVRRGFSNEKVAYEALDAIVNESQRMKDMIEQMLQLAKNKENISLSISKIDLHKLIDNTLSQMQQAYNRHFELQSELHLDIYTDEQKLKQLLFILLDNARKYSEDQILVQISKQKAHIEIEIRDFGVGIPNDHIPHLFDRFYRVSQDRNRKTGGTGLGLSIAKVIAELLQIEIKVESEVGVGTKFTLTIPIQIGELKEDSQ</sequence>
<comment type="catalytic activity">
    <reaction evidence="1">
        <text>ATP + protein L-histidine = ADP + protein N-phospho-L-histidine.</text>
        <dbReference type="EC" id="2.7.13.3"/>
    </reaction>
</comment>
<dbReference type="SMART" id="SM00387">
    <property type="entry name" value="HATPase_c"/>
    <property type="match status" value="1"/>
</dbReference>
<keyword evidence="4" id="KW-1003">Cell membrane</keyword>
<evidence type="ECO:0000256" key="2">
    <source>
        <dbReference type="ARBA" id="ARBA00004651"/>
    </source>
</evidence>
<keyword evidence="10" id="KW-0067">ATP-binding</keyword>
<dbReference type="InterPro" id="IPR036890">
    <property type="entry name" value="HATPase_C_sf"/>
</dbReference>
<evidence type="ECO:0000256" key="8">
    <source>
        <dbReference type="ARBA" id="ARBA00022741"/>
    </source>
</evidence>
<evidence type="ECO:0000256" key="14">
    <source>
        <dbReference type="SAM" id="Phobius"/>
    </source>
</evidence>
<comment type="subcellular location">
    <subcellularLocation>
        <location evidence="2">Cell membrane</location>
        <topology evidence="2">Multi-pass membrane protein</topology>
    </subcellularLocation>
</comment>
<reference evidence="17 18" key="1">
    <citation type="journal article" date="2013" name="J. Microbiol.">
        <title>Lysinibacillus chungkukjangi sp. nov., isolated from Chungkukjang, Korean fermented soybean food.</title>
        <authorList>
            <person name="Kim S.J."/>
            <person name="Jang Y.H."/>
            <person name="Hamada M."/>
            <person name="Ahn J.H."/>
            <person name="Weon H.Y."/>
            <person name="Suzuki K."/>
            <person name="Whang K.S."/>
            <person name="Kwon S.W."/>
        </authorList>
    </citation>
    <scope>NUCLEOTIDE SEQUENCE [LARGE SCALE GENOMIC DNA]</scope>
    <source>
        <strain evidence="17 18">MCCC 1A12701</strain>
    </source>
</reference>
<feature type="domain" description="Histidine kinase" evidence="15">
    <location>
        <begin position="238"/>
        <end position="449"/>
    </location>
</feature>
<keyword evidence="18" id="KW-1185">Reference proteome</keyword>
<evidence type="ECO:0000256" key="9">
    <source>
        <dbReference type="ARBA" id="ARBA00022777"/>
    </source>
</evidence>
<dbReference type="PRINTS" id="PR00344">
    <property type="entry name" value="BCTRLSENSOR"/>
</dbReference>
<protein>
    <recommendedName>
        <fullName evidence="3">histidine kinase</fullName>
        <ecNumber evidence="3">2.7.13.3</ecNumber>
    </recommendedName>
</protein>
<evidence type="ECO:0000256" key="7">
    <source>
        <dbReference type="ARBA" id="ARBA00022692"/>
    </source>
</evidence>
<evidence type="ECO:0000256" key="5">
    <source>
        <dbReference type="ARBA" id="ARBA00022553"/>
    </source>
</evidence>
<dbReference type="CDD" id="cd00075">
    <property type="entry name" value="HATPase"/>
    <property type="match status" value="1"/>
</dbReference>
<dbReference type="Gene3D" id="1.10.287.130">
    <property type="match status" value="1"/>
</dbReference>
<dbReference type="GO" id="GO:0005524">
    <property type="term" value="F:ATP binding"/>
    <property type="evidence" value="ECO:0007669"/>
    <property type="project" value="UniProtKB-KW"/>
</dbReference>
<dbReference type="Pfam" id="PF00672">
    <property type="entry name" value="HAMP"/>
    <property type="match status" value="1"/>
</dbReference>
<dbReference type="Pfam" id="PF00512">
    <property type="entry name" value="HisKA"/>
    <property type="match status" value="1"/>
</dbReference>
<keyword evidence="7 14" id="KW-0812">Transmembrane</keyword>
<dbReference type="Proteomes" id="UP000274033">
    <property type="component" value="Unassembled WGS sequence"/>
</dbReference>
<keyword evidence="5" id="KW-0597">Phosphoprotein</keyword>
<dbReference type="SMART" id="SM00304">
    <property type="entry name" value="HAMP"/>
    <property type="match status" value="1"/>
</dbReference>
<dbReference type="GO" id="GO:0000155">
    <property type="term" value="F:phosphorelay sensor kinase activity"/>
    <property type="evidence" value="ECO:0007669"/>
    <property type="project" value="InterPro"/>
</dbReference>
<keyword evidence="13 14" id="KW-0472">Membrane</keyword>
<dbReference type="EC" id="2.7.13.3" evidence="3"/>
<feature type="transmembrane region" description="Helical" evidence="14">
    <location>
        <begin position="154"/>
        <end position="179"/>
    </location>
</feature>
<feature type="transmembrane region" description="Helical" evidence="14">
    <location>
        <begin position="7"/>
        <end position="30"/>
    </location>
</feature>
<evidence type="ECO:0000259" key="15">
    <source>
        <dbReference type="PROSITE" id="PS50109"/>
    </source>
</evidence>
<dbReference type="SUPFAM" id="SSF55874">
    <property type="entry name" value="ATPase domain of HSP90 chaperone/DNA topoisomerase II/histidine kinase"/>
    <property type="match status" value="1"/>
</dbReference>
<evidence type="ECO:0000256" key="10">
    <source>
        <dbReference type="ARBA" id="ARBA00022840"/>
    </source>
</evidence>
<evidence type="ECO:0000259" key="16">
    <source>
        <dbReference type="PROSITE" id="PS50885"/>
    </source>
</evidence>
<dbReference type="FunFam" id="3.30.565.10:FF:000006">
    <property type="entry name" value="Sensor histidine kinase WalK"/>
    <property type="match status" value="1"/>
</dbReference>
<evidence type="ECO:0000256" key="13">
    <source>
        <dbReference type="ARBA" id="ARBA00023136"/>
    </source>
</evidence>
<evidence type="ECO:0000256" key="6">
    <source>
        <dbReference type="ARBA" id="ARBA00022679"/>
    </source>
</evidence>
<dbReference type="PROSITE" id="PS50885">
    <property type="entry name" value="HAMP"/>
    <property type="match status" value="1"/>
</dbReference>
<dbReference type="InterPro" id="IPR003660">
    <property type="entry name" value="HAMP_dom"/>
</dbReference>
<comment type="caution">
    <text evidence="17">The sequence shown here is derived from an EMBL/GenBank/DDBJ whole genome shotgun (WGS) entry which is preliminary data.</text>
</comment>
<dbReference type="InterPro" id="IPR050398">
    <property type="entry name" value="HssS/ArlS-like"/>
</dbReference>
<dbReference type="InterPro" id="IPR003594">
    <property type="entry name" value="HATPase_dom"/>
</dbReference>
<gene>
    <name evidence="17" type="ORF">EBB45_06965</name>
</gene>
<evidence type="ECO:0000256" key="3">
    <source>
        <dbReference type="ARBA" id="ARBA00012438"/>
    </source>
</evidence>
<dbReference type="EMBL" id="RRCT01000005">
    <property type="protein sequence ID" value="RQW75099.1"/>
    <property type="molecule type" value="Genomic_DNA"/>
</dbReference>
<dbReference type="AlphaFoldDB" id="A0A3N9UFZ4"/>